<dbReference type="EMBL" id="JBHMAX010000015">
    <property type="protein sequence ID" value="MFB9732009.1"/>
    <property type="molecule type" value="Genomic_DNA"/>
</dbReference>
<dbReference type="RefSeq" id="WP_141337706.1">
    <property type="nucleotide sequence ID" value="NZ_JBHMAX010000015.1"/>
</dbReference>
<dbReference type="GO" id="GO:0016491">
    <property type="term" value="F:oxidoreductase activity"/>
    <property type="evidence" value="ECO:0007669"/>
    <property type="project" value="UniProtKB-KW"/>
</dbReference>
<dbReference type="PANTHER" id="PTHR44196:SF1">
    <property type="entry name" value="DEHYDROGENASE_REDUCTASE SDR FAMILY MEMBER 7B"/>
    <property type="match status" value="1"/>
</dbReference>
<evidence type="ECO:0000313" key="6">
    <source>
        <dbReference type="Proteomes" id="UP001589613"/>
    </source>
</evidence>
<dbReference type="Gene3D" id="3.40.50.720">
    <property type="entry name" value="NAD(P)-binding Rossmann-like Domain"/>
    <property type="match status" value="1"/>
</dbReference>
<dbReference type="Pfam" id="PF00106">
    <property type="entry name" value="adh_short"/>
    <property type="match status" value="1"/>
</dbReference>
<dbReference type="PRINTS" id="PR00080">
    <property type="entry name" value="SDRFAMILY"/>
</dbReference>
<dbReference type="InterPro" id="IPR020904">
    <property type="entry name" value="Sc_DH/Rdtase_CS"/>
</dbReference>
<dbReference type="PROSITE" id="PS00061">
    <property type="entry name" value="ADH_SHORT"/>
    <property type="match status" value="1"/>
</dbReference>
<gene>
    <name evidence="5" type="ORF">ACFFN0_08125</name>
</gene>
<evidence type="ECO:0000256" key="2">
    <source>
        <dbReference type="ARBA" id="ARBA00023002"/>
    </source>
</evidence>
<evidence type="ECO:0000259" key="4">
    <source>
        <dbReference type="SMART" id="SM00822"/>
    </source>
</evidence>
<dbReference type="PANTHER" id="PTHR44196">
    <property type="entry name" value="DEHYDROGENASE/REDUCTASE SDR FAMILY MEMBER 7B"/>
    <property type="match status" value="1"/>
</dbReference>
<reference evidence="5 6" key="1">
    <citation type="submission" date="2024-09" db="EMBL/GenBank/DDBJ databases">
        <authorList>
            <person name="Sun Q."/>
            <person name="Mori K."/>
        </authorList>
    </citation>
    <scope>NUCLEOTIDE SEQUENCE [LARGE SCALE GENOMIC DNA]</scope>
    <source>
        <strain evidence="5 6">JCM 12763</strain>
    </source>
</reference>
<comment type="caution">
    <text evidence="5">The sequence shown here is derived from an EMBL/GenBank/DDBJ whole genome shotgun (WGS) entry which is preliminary data.</text>
</comment>
<proteinExistence type="inferred from homology"/>
<feature type="domain" description="Ketoreductase" evidence="4">
    <location>
        <begin position="8"/>
        <end position="200"/>
    </location>
</feature>
<evidence type="ECO:0000256" key="1">
    <source>
        <dbReference type="ARBA" id="ARBA00006484"/>
    </source>
</evidence>
<evidence type="ECO:0000313" key="5">
    <source>
        <dbReference type="EMBL" id="MFB9732009.1"/>
    </source>
</evidence>
<protein>
    <submittedName>
        <fullName evidence="5">SDR family NAD(P)-dependent oxidoreductase</fullName>
        <ecNumber evidence="5">1.-.-.-</ecNumber>
    </submittedName>
</protein>
<dbReference type="CDD" id="cd05233">
    <property type="entry name" value="SDR_c"/>
    <property type="match status" value="1"/>
</dbReference>
<name>A0ABV5V2I2_9MICO</name>
<evidence type="ECO:0000256" key="3">
    <source>
        <dbReference type="RuleBase" id="RU000363"/>
    </source>
</evidence>
<dbReference type="InterPro" id="IPR057326">
    <property type="entry name" value="KR_dom"/>
</dbReference>
<dbReference type="InterPro" id="IPR036291">
    <property type="entry name" value="NAD(P)-bd_dom_sf"/>
</dbReference>
<accession>A0ABV5V2I2</accession>
<keyword evidence="6" id="KW-1185">Reference proteome</keyword>
<dbReference type="InterPro" id="IPR002347">
    <property type="entry name" value="SDR_fam"/>
</dbReference>
<dbReference type="Proteomes" id="UP001589613">
    <property type="component" value="Unassembled WGS sequence"/>
</dbReference>
<sequence>MEPTSARPVALVAGASRGLGLLVAENLAEQGHDVAVCARNLEETRRGAQQAESEARSAQGAGAGRVVPYACDVSDREGVQALVRQVEQDLGPVEVLIHVAGIIQVGPAETMTFGHFDDAVGVMLMGPVNTVWSVLPGMRERGHGRIGVVTSIGGKVSPPHLLPYATAKFGAVGFTEGLSSELQGTGVTATTIVPGLMRTGSHENALFTGDRAAEFAWFGPAASLPLLTMDARRAARTMVDGVLAGRPHVVLTPMAKIGIRVHGLMPSTTVRVMGLANRLLPGAPPEQDASRPVKGRVAARQLSTGVVDKLTVLGQRAAERLNQRGPGASTTE</sequence>
<dbReference type="PRINTS" id="PR00081">
    <property type="entry name" value="GDHRDH"/>
</dbReference>
<organism evidence="5 6">
    <name type="scientific">Ornithinimicrobium kibberense</name>
    <dbReference type="NCBI Taxonomy" id="282060"/>
    <lineage>
        <taxon>Bacteria</taxon>
        <taxon>Bacillati</taxon>
        <taxon>Actinomycetota</taxon>
        <taxon>Actinomycetes</taxon>
        <taxon>Micrococcales</taxon>
        <taxon>Ornithinimicrobiaceae</taxon>
        <taxon>Ornithinimicrobium</taxon>
    </lineage>
</organism>
<dbReference type="EC" id="1.-.-.-" evidence="5"/>
<comment type="similarity">
    <text evidence="1 3">Belongs to the short-chain dehydrogenases/reductases (SDR) family.</text>
</comment>
<keyword evidence="2 5" id="KW-0560">Oxidoreductase</keyword>
<dbReference type="SUPFAM" id="SSF51735">
    <property type="entry name" value="NAD(P)-binding Rossmann-fold domains"/>
    <property type="match status" value="1"/>
</dbReference>
<dbReference type="SMART" id="SM00822">
    <property type="entry name" value="PKS_KR"/>
    <property type="match status" value="1"/>
</dbReference>